<proteinExistence type="predicted"/>
<feature type="region of interest" description="Disordered" evidence="1">
    <location>
        <begin position="219"/>
        <end position="243"/>
    </location>
</feature>
<dbReference type="AlphaFoldDB" id="A0AAD7J811"/>
<organism evidence="2 3">
    <name type="scientific">Mycena metata</name>
    <dbReference type="NCBI Taxonomy" id="1033252"/>
    <lineage>
        <taxon>Eukaryota</taxon>
        <taxon>Fungi</taxon>
        <taxon>Dikarya</taxon>
        <taxon>Basidiomycota</taxon>
        <taxon>Agaricomycotina</taxon>
        <taxon>Agaricomycetes</taxon>
        <taxon>Agaricomycetidae</taxon>
        <taxon>Agaricales</taxon>
        <taxon>Marasmiineae</taxon>
        <taxon>Mycenaceae</taxon>
        <taxon>Mycena</taxon>
    </lineage>
</organism>
<evidence type="ECO:0000313" key="2">
    <source>
        <dbReference type="EMBL" id="KAJ7759198.1"/>
    </source>
</evidence>
<dbReference type="EMBL" id="JARKIB010000040">
    <property type="protein sequence ID" value="KAJ7759198.1"/>
    <property type="molecule type" value="Genomic_DNA"/>
</dbReference>
<name>A0AAD7J811_9AGAR</name>
<comment type="caution">
    <text evidence="2">The sequence shown here is derived from an EMBL/GenBank/DDBJ whole genome shotgun (WGS) entry which is preliminary data.</text>
</comment>
<feature type="compositionally biased region" description="Basic and acidic residues" evidence="1">
    <location>
        <begin position="55"/>
        <end position="66"/>
    </location>
</feature>
<feature type="compositionally biased region" description="Basic residues" evidence="1">
    <location>
        <begin position="13"/>
        <end position="24"/>
    </location>
</feature>
<reference evidence="2" key="1">
    <citation type="submission" date="2023-03" db="EMBL/GenBank/DDBJ databases">
        <title>Massive genome expansion in bonnet fungi (Mycena s.s.) driven by repeated elements and novel gene families across ecological guilds.</title>
        <authorList>
            <consortium name="Lawrence Berkeley National Laboratory"/>
            <person name="Harder C.B."/>
            <person name="Miyauchi S."/>
            <person name="Viragh M."/>
            <person name="Kuo A."/>
            <person name="Thoen E."/>
            <person name="Andreopoulos B."/>
            <person name="Lu D."/>
            <person name="Skrede I."/>
            <person name="Drula E."/>
            <person name="Henrissat B."/>
            <person name="Morin E."/>
            <person name="Kohler A."/>
            <person name="Barry K."/>
            <person name="LaButti K."/>
            <person name="Morin E."/>
            <person name="Salamov A."/>
            <person name="Lipzen A."/>
            <person name="Mereny Z."/>
            <person name="Hegedus B."/>
            <person name="Baldrian P."/>
            <person name="Stursova M."/>
            <person name="Weitz H."/>
            <person name="Taylor A."/>
            <person name="Grigoriev I.V."/>
            <person name="Nagy L.G."/>
            <person name="Martin F."/>
            <person name="Kauserud H."/>
        </authorList>
    </citation>
    <scope>NUCLEOTIDE SEQUENCE</scope>
    <source>
        <strain evidence="2">CBHHK182m</strain>
    </source>
</reference>
<feature type="region of interest" description="Disordered" evidence="1">
    <location>
        <begin position="126"/>
        <end position="204"/>
    </location>
</feature>
<evidence type="ECO:0000256" key="1">
    <source>
        <dbReference type="SAM" id="MobiDB-lite"/>
    </source>
</evidence>
<feature type="compositionally biased region" description="Basic and acidic residues" evidence="1">
    <location>
        <begin position="30"/>
        <end position="41"/>
    </location>
</feature>
<feature type="region of interest" description="Disordered" evidence="1">
    <location>
        <begin position="1"/>
        <end position="78"/>
    </location>
</feature>
<evidence type="ECO:0000313" key="3">
    <source>
        <dbReference type="Proteomes" id="UP001215598"/>
    </source>
</evidence>
<sequence length="340" mass="37486">MSSDSENDDRLSFSHHHPAAHARNRQLEPPARRAPPDDVLMKKTTKIHNRPPSPRPDDISTPERPHRPLHARQPSILSFPLTFTRAEAANRSLHADVAAAPARKGSEPSTQSSALILMTPAHALHLDQPLTPSPTSSRMFDDLSPFPEFPSDSELACSPSPAQQSRSFADEPAASALPHVSAVSEPPRALLSPPRPLRQPPRPLLPRTLLQRHSALLLQPSKTSPAPNPFTVQVSPPVEASTSAVTTNLPRVRFGQSGMFSRVARKRTLEAHAARSRMEPVAGWNERCDPEGWEQSVQADYENETGVDWQDADADARHTARVKRRRLDREDDLNAEAKNA</sequence>
<gene>
    <name evidence="2" type="ORF">B0H16DRAFT_1534752</name>
</gene>
<feature type="region of interest" description="Disordered" evidence="1">
    <location>
        <begin position="303"/>
        <end position="340"/>
    </location>
</feature>
<feature type="compositionally biased region" description="Polar residues" evidence="1">
    <location>
        <begin position="220"/>
        <end position="243"/>
    </location>
</feature>
<protein>
    <submittedName>
        <fullName evidence="2">Uncharacterized protein</fullName>
    </submittedName>
</protein>
<keyword evidence="3" id="KW-1185">Reference proteome</keyword>
<feature type="compositionally biased region" description="Pro residues" evidence="1">
    <location>
        <begin position="193"/>
        <end position="204"/>
    </location>
</feature>
<dbReference type="Proteomes" id="UP001215598">
    <property type="component" value="Unassembled WGS sequence"/>
</dbReference>
<feature type="compositionally biased region" description="Acidic residues" evidence="1">
    <location>
        <begin position="303"/>
        <end position="313"/>
    </location>
</feature>
<accession>A0AAD7J811</accession>